<dbReference type="NCBIfam" id="TIGR03563">
    <property type="entry name" value="perox_SACOL1771"/>
    <property type="match status" value="1"/>
</dbReference>
<dbReference type="PANTHER" id="PTHR42830:SF2">
    <property type="entry name" value="OSMC_OHR FAMILY PROTEIN"/>
    <property type="match status" value="1"/>
</dbReference>
<dbReference type="InterPro" id="IPR052707">
    <property type="entry name" value="OsmC_Ohr_Peroxiredoxin"/>
</dbReference>
<dbReference type="EMBL" id="FTPL01000002">
    <property type="protein sequence ID" value="SIT80364.1"/>
    <property type="molecule type" value="Genomic_DNA"/>
</dbReference>
<name>A0A1U7PPG9_9BACI</name>
<dbReference type="InterPro" id="IPR036102">
    <property type="entry name" value="OsmC/Ohrsf"/>
</dbReference>
<dbReference type="AlphaFoldDB" id="A0A1U7PPG9"/>
<accession>A0A1U7PPG9</accession>
<gene>
    <name evidence="1" type="ORF">SAMN05428946_1310</name>
</gene>
<keyword evidence="2" id="KW-1185">Reference proteome</keyword>
<sequence length="214" mass="23717">MLRRTNAGLICCTSSDKRECRPGLTQQHRTLHRAGIHGVSRVAVGILLFYHGLNRTERKMDMAEHLFKLKADWPGLRNDVGTIEAGNLMTEISIPPEMDGPGIGTNPDEMLLGAAATCYIITLAAMLERAGIRKESLRMVSEAIVDVTNGVFTYKRITHRPELVLKSDADERSLGRAKRLAVKAEETCMISRAVRGNVEIRLEENVTVHGQEAE</sequence>
<dbReference type="Gene3D" id="3.30.300.20">
    <property type="match status" value="1"/>
</dbReference>
<organism evidence="1 2">
    <name type="scientific">Edaphobacillus lindanitolerans</name>
    <dbReference type="NCBI Taxonomy" id="550447"/>
    <lineage>
        <taxon>Bacteria</taxon>
        <taxon>Bacillati</taxon>
        <taxon>Bacillota</taxon>
        <taxon>Bacilli</taxon>
        <taxon>Bacillales</taxon>
        <taxon>Bacillaceae</taxon>
        <taxon>Edaphobacillus</taxon>
    </lineage>
</organism>
<dbReference type="Pfam" id="PF02566">
    <property type="entry name" value="OsmC"/>
    <property type="match status" value="1"/>
</dbReference>
<proteinExistence type="predicted"/>
<dbReference type="Proteomes" id="UP000187550">
    <property type="component" value="Unassembled WGS sequence"/>
</dbReference>
<dbReference type="PANTHER" id="PTHR42830">
    <property type="entry name" value="OSMOTICALLY INDUCIBLE FAMILY PROTEIN"/>
    <property type="match status" value="1"/>
</dbReference>
<evidence type="ECO:0000313" key="1">
    <source>
        <dbReference type="EMBL" id="SIT80364.1"/>
    </source>
</evidence>
<reference evidence="2" key="1">
    <citation type="submission" date="2017-01" db="EMBL/GenBank/DDBJ databases">
        <authorList>
            <person name="Varghese N."/>
            <person name="Submissions S."/>
        </authorList>
    </citation>
    <scope>NUCLEOTIDE SEQUENCE [LARGE SCALE GENOMIC DNA]</scope>
    <source>
        <strain evidence="2">MNA4</strain>
    </source>
</reference>
<evidence type="ECO:0000313" key="2">
    <source>
        <dbReference type="Proteomes" id="UP000187550"/>
    </source>
</evidence>
<dbReference type="InterPro" id="IPR003718">
    <property type="entry name" value="OsmC/Ohr_fam"/>
</dbReference>
<dbReference type="InterPro" id="IPR015946">
    <property type="entry name" value="KH_dom-like_a/b"/>
</dbReference>
<dbReference type="InterPro" id="IPR019905">
    <property type="entry name" value="OsmC-like_firmicutes"/>
</dbReference>
<dbReference type="SUPFAM" id="SSF82784">
    <property type="entry name" value="OsmC-like"/>
    <property type="match status" value="1"/>
</dbReference>
<protein>
    <submittedName>
        <fullName evidence="1">Peroxiredoxin, SACOL1771 subfamily</fullName>
    </submittedName>
</protein>
<dbReference type="STRING" id="550447.SAMN05428946_1310"/>